<sequence length="177" mass="21700">MRIIPYEIYKYAPDITLTALRKEFGMHDYCLNLKPNNKAMQPFLDLGRNYFNLLIFNWKNEMDKRGYYVNSFHSFYSLNNSFHQVETDYFLILECIIQWELKDFLPYNTKLTWYKISQIYLENSSLKLKSFTIKDYNSLLKWYKQNFMVLNQANKWKPKNLDINKVTQYFKNYFDNN</sequence>
<name>A0A0M4KES3_9MOLU</name>
<dbReference type="KEGG" id="scj:SCANT_v1c06390"/>
<keyword evidence="2" id="KW-1185">Reference proteome</keyword>
<dbReference type="AlphaFoldDB" id="A0A0M4KES3"/>
<gene>
    <name evidence="1" type="ORF">SCANT_v1c06390</name>
</gene>
<proteinExistence type="predicted"/>
<evidence type="ECO:0000313" key="1">
    <source>
        <dbReference type="EMBL" id="ALD66545.1"/>
    </source>
</evidence>
<evidence type="ECO:0000313" key="2">
    <source>
        <dbReference type="Proteomes" id="UP000063919"/>
    </source>
</evidence>
<dbReference type="RefSeq" id="WP_053946301.1">
    <property type="nucleotide sequence ID" value="NZ_CP012622.1"/>
</dbReference>
<organism evidence="1 2">
    <name type="scientific">Spiroplasma cantharicola</name>
    <dbReference type="NCBI Taxonomy" id="362837"/>
    <lineage>
        <taxon>Bacteria</taxon>
        <taxon>Bacillati</taxon>
        <taxon>Mycoplasmatota</taxon>
        <taxon>Mollicutes</taxon>
        <taxon>Entomoplasmatales</taxon>
        <taxon>Spiroplasmataceae</taxon>
        <taxon>Spiroplasma</taxon>
    </lineage>
</organism>
<reference evidence="1 2" key="1">
    <citation type="journal article" date="2015" name="Genome Announc.">
        <title>Complete Genome Sequence of Spiroplasma cantharicola CC-1T (DSM 21588), a Bacterium Isolated from Soldier Beetle (Cantharis carolinus).</title>
        <authorList>
            <person name="Lo W.S."/>
            <person name="Liu P.Y."/>
            <person name="Kuo C.H."/>
        </authorList>
    </citation>
    <scope>NUCLEOTIDE SEQUENCE [LARGE SCALE GENOMIC DNA]</scope>
    <source>
        <strain evidence="1 2">CC-1</strain>
    </source>
</reference>
<dbReference type="PATRIC" id="fig|362837.3.peg.653"/>
<dbReference type="Proteomes" id="UP000063919">
    <property type="component" value="Chromosome"/>
</dbReference>
<protein>
    <submittedName>
        <fullName evidence="1">Uncharacterized protein</fullName>
    </submittedName>
</protein>
<dbReference type="EMBL" id="CP012622">
    <property type="protein sequence ID" value="ALD66545.1"/>
    <property type="molecule type" value="Genomic_DNA"/>
</dbReference>
<accession>A0A0M4KES3</accession>
<dbReference type="OrthoDB" id="385876at2"/>